<dbReference type="AlphaFoldDB" id="A0A0A9F327"/>
<evidence type="ECO:0000313" key="1">
    <source>
        <dbReference type="EMBL" id="JAE06742.1"/>
    </source>
</evidence>
<protein>
    <submittedName>
        <fullName evidence="1">Uncharacterized protein</fullName>
    </submittedName>
</protein>
<reference evidence="1" key="1">
    <citation type="submission" date="2014-09" db="EMBL/GenBank/DDBJ databases">
        <authorList>
            <person name="Magalhaes I.L.F."/>
            <person name="Oliveira U."/>
            <person name="Santos F.R."/>
            <person name="Vidigal T.H.D.A."/>
            <person name="Brescovit A.D."/>
            <person name="Santos A.J."/>
        </authorList>
    </citation>
    <scope>NUCLEOTIDE SEQUENCE</scope>
    <source>
        <tissue evidence="1">Shoot tissue taken approximately 20 cm above the soil surface</tissue>
    </source>
</reference>
<accession>A0A0A9F327</accession>
<name>A0A0A9F327_ARUDO</name>
<reference evidence="1" key="2">
    <citation type="journal article" date="2015" name="Data Brief">
        <title>Shoot transcriptome of the giant reed, Arundo donax.</title>
        <authorList>
            <person name="Barrero R.A."/>
            <person name="Guerrero F.D."/>
            <person name="Moolhuijzen P."/>
            <person name="Goolsby J.A."/>
            <person name="Tidwell J."/>
            <person name="Bellgard S.E."/>
            <person name="Bellgard M.I."/>
        </authorList>
    </citation>
    <scope>NUCLEOTIDE SEQUENCE</scope>
    <source>
        <tissue evidence="1">Shoot tissue taken approximately 20 cm above the soil surface</tissue>
    </source>
</reference>
<proteinExistence type="predicted"/>
<organism evidence="1">
    <name type="scientific">Arundo donax</name>
    <name type="common">Giant reed</name>
    <name type="synonym">Donax arundinaceus</name>
    <dbReference type="NCBI Taxonomy" id="35708"/>
    <lineage>
        <taxon>Eukaryota</taxon>
        <taxon>Viridiplantae</taxon>
        <taxon>Streptophyta</taxon>
        <taxon>Embryophyta</taxon>
        <taxon>Tracheophyta</taxon>
        <taxon>Spermatophyta</taxon>
        <taxon>Magnoliopsida</taxon>
        <taxon>Liliopsida</taxon>
        <taxon>Poales</taxon>
        <taxon>Poaceae</taxon>
        <taxon>PACMAD clade</taxon>
        <taxon>Arundinoideae</taxon>
        <taxon>Arundineae</taxon>
        <taxon>Arundo</taxon>
    </lineage>
</organism>
<sequence>MGSLSWPCYILRGRQFEFFTGSCYLASSLCSSTYYQVSYC</sequence>
<dbReference type="EMBL" id="GBRH01191154">
    <property type="protein sequence ID" value="JAE06742.1"/>
    <property type="molecule type" value="Transcribed_RNA"/>
</dbReference>